<feature type="transmembrane region" description="Helical" evidence="6">
    <location>
        <begin position="38"/>
        <end position="56"/>
    </location>
</feature>
<feature type="transmembrane region" description="Helical" evidence="6">
    <location>
        <begin position="163"/>
        <end position="186"/>
    </location>
</feature>
<feature type="transmembrane region" description="Helical" evidence="6">
    <location>
        <begin position="104"/>
        <end position="123"/>
    </location>
</feature>
<dbReference type="PANTHER" id="PTHR30250:SF31">
    <property type="entry name" value="INNER MEMBRANE PROTEIN YGHQ"/>
    <property type="match status" value="1"/>
</dbReference>
<reference evidence="7" key="2">
    <citation type="submission" date="2021-08" db="EMBL/GenBank/DDBJ databases">
        <authorList>
            <person name="Tani A."/>
            <person name="Ola A."/>
            <person name="Ogura Y."/>
            <person name="Katsura K."/>
            <person name="Hayashi T."/>
        </authorList>
    </citation>
    <scope>NUCLEOTIDE SEQUENCE</scope>
    <source>
        <strain evidence="7">DSM 23632</strain>
    </source>
</reference>
<feature type="transmembrane region" description="Helical" evidence="6">
    <location>
        <begin position="12"/>
        <end position="32"/>
    </location>
</feature>
<dbReference type="Proteomes" id="UP001055057">
    <property type="component" value="Unassembled WGS sequence"/>
</dbReference>
<feature type="transmembrane region" description="Helical" evidence="6">
    <location>
        <begin position="407"/>
        <end position="430"/>
    </location>
</feature>
<organism evidence="7 8">
    <name type="scientific">Methylobacterium trifolii</name>
    <dbReference type="NCBI Taxonomy" id="1003092"/>
    <lineage>
        <taxon>Bacteria</taxon>
        <taxon>Pseudomonadati</taxon>
        <taxon>Pseudomonadota</taxon>
        <taxon>Alphaproteobacteria</taxon>
        <taxon>Hyphomicrobiales</taxon>
        <taxon>Methylobacteriaceae</taxon>
        <taxon>Methylobacterium</taxon>
    </lineage>
</organism>
<feature type="transmembrane region" description="Helical" evidence="6">
    <location>
        <begin position="374"/>
        <end position="395"/>
    </location>
</feature>
<keyword evidence="4 6" id="KW-1133">Transmembrane helix</keyword>
<feature type="transmembrane region" description="Helical" evidence="6">
    <location>
        <begin position="318"/>
        <end position="336"/>
    </location>
</feature>
<keyword evidence="5 6" id="KW-0472">Membrane</keyword>
<evidence type="ECO:0000313" key="8">
    <source>
        <dbReference type="Proteomes" id="UP001055057"/>
    </source>
</evidence>
<keyword evidence="3 6" id="KW-0812">Transmembrane</keyword>
<gene>
    <name evidence="7" type="ORF">MPOCJGCO_3305</name>
</gene>
<sequence length="477" mass="49095">MIARHTLTYVGSRGFAAILNLASVAVFTRLAPVESYGAYLYVMSWALVLYGATCQWPKYAFFALYDEARAGVQVATLARILAGTVVLASLGSGLAAAFGLVPAGITGAVVALVVGITLFEASAEIARTRLRAGTVAVSVVARAVLMLGLGSAALHLSQDPLHLALAVAAANALAALPAVAAVLPLMGGRGSRVEAGRLLAYGWPLALSFGTAALAASLDRLIIGRTVGPEELGAYGAIADFLKQSFVVFGEALTLSMIPIAKREARLGGWPAASAILADAARAIALLAAFGAVFFSAFDDVVIAILLGPDYRAEAQRLAPVLILASILMTLRAHYFGQVIYFARTSRLELAASVAALVTVAGPALLLIPSFGVMGAAIAFAAGQGAACLVFILGARWRAEGAIAMPLPGADILGIVGGALACALLLWAIGLTPWGFAPAGQALRFVLLVAGFVAVAWRYDVVGIARAVRGRLAFRTR</sequence>
<feature type="transmembrane region" description="Helical" evidence="6">
    <location>
        <begin position="135"/>
        <end position="157"/>
    </location>
</feature>
<feature type="transmembrane region" description="Helical" evidence="6">
    <location>
        <begin position="272"/>
        <end position="298"/>
    </location>
</feature>
<evidence type="ECO:0000256" key="3">
    <source>
        <dbReference type="ARBA" id="ARBA00022692"/>
    </source>
</evidence>
<dbReference type="InterPro" id="IPR050833">
    <property type="entry name" value="Poly_Biosynth_Transport"/>
</dbReference>
<feature type="transmembrane region" description="Helical" evidence="6">
    <location>
        <begin position="442"/>
        <end position="461"/>
    </location>
</feature>
<protein>
    <recommendedName>
        <fullName evidence="9">Polysaccharide biosynthesis protein</fullName>
    </recommendedName>
</protein>
<evidence type="ECO:0008006" key="9">
    <source>
        <dbReference type="Google" id="ProtNLM"/>
    </source>
</evidence>
<accession>A0ABQ4U147</accession>
<dbReference type="PANTHER" id="PTHR30250">
    <property type="entry name" value="PST FAMILY PREDICTED COLANIC ACID TRANSPORTER"/>
    <property type="match status" value="1"/>
</dbReference>
<dbReference type="EMBL" id="BPRB01000193">
    <property type="protein sequence ID" value="GJE61184.1"/>
    <property type="molecule type" value="Genomic_DNA"/>
</dbReference>
<feature type="transmembrane region" description="Helical" evidence="6">
    <location>
        <begin position="77"/>
        <end position="98"/>
    </location>
</feature>
<evidence type="ECO:0000256" key="2">
    <source>
        <dbReference type="ARBA" id="ARBA00022475"/>
    </source>
</evidence>
<evidence type="ECO:0000313" key="7">
    <source>
        <dbReference type="EMBL" id="GJE61184.1"/>
    </source>
</evidence>
<reference evidence="7" key="1">
    <citation type="journal article" date="2021" name="Front. Microbiol.">
        <title>Comprehensive Comparative Genomics and Phenotyping of Methylobacterium Species.</title>
        <authorList>
            <person name="Alessa O."/>
            <person name="Ogura Y."/>
            <person name="Fujitani Y."/>
            <person name="Takami H."/>
            <person name="Hayashi T."/>
            <person name="Sahin N."/>
            <person name="Tani A."/>
        </authorList>
    </citation>
    <scope>NUCLEOTIDE SEQUENCE</scope>
    <source>
        <strain evidence="7">DSM 23632</strain>
    </source>
</reference>
<evidence type="ECO:0000256" key="1">
    <source>
        <dbReference type="ARBA" id="ARBA00004651"/>
    </source>
</evidence>
<keyword evidence="2" id="KW-1003">Cell membrane</keyword>
<feature type="transmembrane region" description="Helical" evidence="6">
    <location>
        <begin position="348"/>
        <end position="368"/>
    </location>
</feature>
<evidence type="ECO:0000256" key="5">
    <source>
        <dbReference type="ARBA" id="ARBA00023136"/>
    </source>
</evidence>
<evidence type="ECO:0000256" key="4">
    <source>
        <dbReference type="ARBA" id="ARBA00022989"/>
    </source>
</evidence>
<name>A0ABQ4U147_9HYPH</name>
<dbReference type="RefSeq" id="WP_238183753.1">
    <property type="nucleotide sequence ID" value="NZ_BPRB01000193.1"/>
</dbReference>
<proteinExistence type="predicted"/>
<evidence type="ECO:0000256" key="6">
    <source>
        <dbReference type="SAM" id="Phobius"/>
    </source>
</evidence>
<comment type="subcellular location">
    <subcellularLocation>
        <location evidence="1">Cell membrane</location>
        <topology evidence="1">Multi-pass membrane protein</topology>
    </subcellularLocation>
</comment>
<keyword evidence="8" id="KW-1185">Reference proteome</keyword>
<comment type="caution">
    <text evidence="7">The sequence shown here is derived from an EMBL/GenBank/DDBJ whole genome shotgun (WGS) entry which is preliminary data.</text>
</comment>